<dbReference type="Proteomes" id="UP000591131">
    <property type="component" value="Unassembled WGS sequence"/>
</dbReference>
<dbReference type="AlphaFoldDB" id="A0A7J6MA92"/>
<comment type="caution">
    <text evidence="1">The sequence shown here is derived from an EMBL/GenBank/DDBJ whole genome shotgun (WGS) entry which is preliminary data.</text>
</comment>
<evidence type="ECO:0000313" key="2">
    <source>
        <dbReference type="Proteomes" id="UP000591131"/>
    </source>
</evidence>
<name>A0A7J6MA92_PERCH</name>
<proteinExistence type="predicted"/>
<protein>
    <submittedName>
        <fullName evidence="1">Uncharacterized protein</fullName>
    </submittedName>
</protein>
<sequence>MRLTVKVLETSFDIEIGKGCQHARWLGLVAADKYAELTSATAAFLIPTLVKTNDGRVIKPRQAISEMAADGDTIIVDLSIRGDVLAKAINSDHSPYPHLKPAAGGSAKVFETLGVDDNESRRLTEWREEAYGPKSGLIKCLIRWIPGRNRSDEPPTKVVGHYMVHEKWLPLYPQVEFGGPFEIPLKPLDAGDGAGYHWDAILRGPPGTAVFKFVLPDGTKVICESLPVIGNEDDEPQNILEFKWDAAVCDEPDMDEIDKATSASSGGADKDPRFIEDWEKLKLSWLNTEERTKVKDVLVEFYDALIDLFDSYAFMGVDGGEGNREGEGSSEGNTIGVDDFKHLLMECSLLDSSNVLNWGDVKLWLVEMNPALFSMGRACLQQRLERYQYLELLVKSATKVYGGEGGVEDAVFGFIRDVLLPVMDAYDDDYIRKLAVEKDNLIVLQMVRAKFRSLHSLLQRPWAYEDDEMLVAPDDLKFVLKSCIEAYFTADDDENDLQAADGSRKADILGIGEKLEPEHVETMLEVFDGLVGDILNKRAADTDKSAMYFWDFFELLMYLCDSIKSTIPLHEAIPKAINTMTAMVGHMTANGVDLPR</sequence>
<reference evidence="1 2" key="1">
    <citation type="submission" date="2020-04" db="EMBL/GenBank/DDBJ databases">
        <title>Perkinsus chesapeaki whole genome sequence.</title>
        <authorList>
            <person name="Bogema D.R."/>
        </authorList>
    </citation>
    <scope>NUCLEOTIDE SEQUENCE [LARGE SCALE GENOMIC DNA]</scope>
    <source>
        <strain evidence="1">ATCC PRA-425</strain>
    </source>
</reference>
<dbReference type="OrthoDB" id="446230at2759"/>
<dbReference type="EMBL" id="JAAPAO010000189">
    <property type="protein sequence ID" value="KAF4668522.1"/>
    <property type="molecule type" value="Genomic_DNA"/>
</dbReference>
<gene>
    <name evidence="1" type="ORF">FOL47_002984</name>
</gene>
<evidence type="ECO:0000313" key="1">
    <source>
        <dbReference type="EMBL" id="KAF4668522.1"/>
    </source>
</evidence>
<keyword evidence="2" id="KW-1185">Reference proteome</keyword>
<organism evidence="1 2">
    <name type="scientific">Perkinsus chesapeaki</name>
    <name type="common">Clam parasite</name>
    <name type="synonym">Perkinsus andrewsi</name>
    <dbReference type="NCBI Taxonomy" id="330153"/>
    <lineage>
        <taxon>Eukaryota</taxon>
        <taxon>Sar</taxon>
        <taxon>Alveolata</taxon>
        <taxon>Perkinsozoa</taxon>
        <taxon>Perkinsea</taxon>
        <taxon>Perkinsida</taxon>
        <taxon>Perkinsidae</taxon>
        <taxon>Perkinsus</taxon>
    </lineage>
</organism>
<accession>A0A7J6MA92</accession>